<dbReference type="EMBL" id="KN838611">
    <property type="protein sequence ID" value="KIK01164.1"/>
    <property type="molecule type" value="Genomic_DNA"/>
</dbReference>
<dbReference type="Proteomes" id="UP000054477">
    <property type="component" value="Unassembled WGS sequence"/>
</dbReference>
<dbReference type="Gene3D" id="2.30.110.10">
    <property type="entry name" value="Electron Transport, Fmn-binding Protein, Chain A"/>
    <property type="match status" value="1"/>
</dbReference>
<sequence>MVQFYSDIPDFLIPWIRAQKMFWVATAPLSPTGHINVSPKGYEGTFNIVDRRTVWYEDLSGSGVETIAHVRENGRITIMFCAFEGAPRITRLFGRGTVHEFGTPEYESLIPVDKRQPGSRSVIMLDVYKVSSSCGYAVPLYTFKAHRLKLKELAARKEDEDISASANCHPSEAEPPRPEKGLKYYWKLKNTQSLDGLPGVLVGPDSTRRFEKREGLVIRGDKASVCISGTTKGWGLKSLGEVCNFKVLIAFSLGVGLSAAWTKFART</sequence>
<reference evidence="2 3" key="1">
    <citation type="submission" date="2014-04" db="EMBL/GenBank/DDBJ databases">
        <authorList>
            <consortium name="DOE Joint Genome Institute"/>
            <person name="Kuo A."/>
            <person name="Kohler A."/>
            <person name="Nagy L.G."/>
            <person name="Floudas D."/>
            <person name="Copeland A."/>
            <person name="Barry K.W."/>
            <person name="Cichocki N."/>
            <person name="Veneault-Fourrey C."/>
            <person name="LaButti K."/>
            <person name="Lindquist E.A."/>
            <person name="Lipzen A."/>
            <person name="Lundell T."/>
            <person name="Morin E."/>
            <person name="Murat C."/>
            <person name="Sun H."/>
            <person name="Tunlid A."/>
            <person name="Henrissat B."/>
            <person name="Grigoriev I.V."/>
            <person name="Hibbett D.S."/>
            <person name="Martin F."/>
            <person name="Nordberg H.P."/>
            <person name="Cantor M.N."/>
            <person name="Hua S.X."/>
        </authorList>
    </citation>
    <scope>NUCLEOTIDE SEQUENCE [LARGE SCALE GENOMIC DNA]</scope>
    <source>
        <strain evidence="2 3">LaAM-08-1</strain>
    </source>
</reference>
<gene>
    <name evidence="2" type="ORF">K443DRAFT_99107</name>
</gene>
<organism evidence="2 3">
    <name type="scientific">Laccaria amethystina LaAM-08-1</name>
    <dbReference type="NCBI Taxonomy" id="1095629"/>
    <lineage>
        <taxon>Eukaryota</taxon>
        <taxon>Fungi</taxon>
        <taxon>Dikarya</taxon>
        <taxon>Basidiomycota</taxon>
        <taxon>Agaricomycotina</taxon>
        <taxon>Agaricomycetes</taxon>
        <taxon>Agaricomycetidae</taxon>
        <taxon>Agaricales</taxon>
        <taxon>Agaricineae</taxon>
        <taxon>Hydnangiaceae</taxon>
        <taxon>Laccaria</taxon>
    </lineage>
</organism>
<protein>
    <recommendedName>
        <fullName evidence="1">Pyridoxamine 5'-phosphate oxidase N-terminal domain-containing protein</fullName>
    </recommendedName>
</protein>
<name>A0A0C9XHZ6_9AGAR</name>
<dbReference type="Pfam" id="PF01243">
    <property type="entry name" value="PNPOx_N"/>
    <property type="match status" value="1"/>
</dbReference>
<dbReference type="InterPro" id="IPR011576">
    <property type="entry name" value="Pyridox_Oxase_N"/>
</dbReference>
<evidence type="ECO:0000313" key="3">
    <source>
        <dbReference type="Proteomes" id="UP000054477"/>
    </source>
</evidence>
<dbReference type="HOGENOM" id="CLU_054794_2_1_1"/>
<dbReference type="STRING" id="1095629.A0A0C9XHZ6"/>
<accession>A0A0C9XHZ6</accession>
<proteinExistence type="predicted"/>
<dbReference type="OrthoDB" id="539398at2759"/>
<evidence type="ECO:0000259" key="1">
    <source>
        <dbReference type="Pfam" id="PF01243"/>
    </source>
</evidence>
<dbReference type="SUPFAM" id="SSF50475">
    <property type="entry name" value="FMN-binding split barrel"/>
    <property type="match status" value="1"/>
</dbReference>
<dbReference type="InterPro" id="IPR012349">
    <property type="entry name" value="Split_barrel_FMN-bd"/>
</dbReference>
<evidence type="ECO:0000313" key="2">
    <source>
        <dbReference type="EMBL" id="KIK01164.1"/>
    </source>
</evidence>
<reference evidence="3" key="2">
    <citation type="submission" date="2015-01" db="EMBL/GenBank/DDBJ databases">
        <title>Evolutionary Origins and Diversification of the Mycorrhizal Mutualists.</title>
        <authorList>
            <consortium name="DOE Joint Genome Institute"/>
            <consortium name="Mycorrhizal Genomics Consortium"/>
            <person name="Kohler A."/>
            <person name="Kuo A."/>
            <person name="Nagy L.G."/>
            <person name="Floudas D."/>
            <person name="Copeland A."/>
            <person name="Barry K.W."/>
            <person name="Cichocki N."/>
            <person name="Veneault-Fourrey C."/>
            <person name="LaButti K."/>
            <person name="Lindquist E.A."/>
            <person name="Lipzen A."/>
            <person name="Lundell T."/>
            <person name="Morin E."/>
            <person name="Murat C."/>
            <person name="Riley R."/>
            <person name="Ohm R."/>
            <person name="Sun H."/>
            <person name="Tunlid A."/>
            <person name="Henrissat B."/>
            <person name="Grigoriev I.V."/>
            <person name="Hibbett D.S."/>
            <person name="Martin F."/>
        </authorList>
    </citation>
    <scope>NUCLEOTIDE SEQUENCE [LARGE SCALE GENOMIC DNA]</scope>
    <source>
        <strain evidence="3">LaAM-08-1</strain>
    </source>
</reference>
<dbReference type="PANTHER" id="PTHR39336">
    <property type="entry name" value="PYRIDOXAMINE PHOSPHATE OXIDASE FAMILY PROTEIN (AFU_ORTHOLOGUE AFUA_6G11440)"/>
    <property type="match status" value="1"/>
</dbReference>
<keyword evidence="3" id="KW-1185">Reference proteome</keyword>
<feature type="domain" description="Pyridoxamine 5'-phosphate oxidase N-terminal" evidence="1">
    <location>
        <begin position="15"/>
        <end position="131"/>
    </location>
</feature>
<dbReference type="PANTHER" id="PTHR39336:SF3">
    <property type="entry name" value="PYRIDOXAMINE PHOSPHATE OXIDASE"/>
    <property type="match status" value="1"/>
</dbReference>
<dbReference type="AlphaFoldDB" id="A0A0C9XHZ6"/>